<dbReference type="AlphaFoldDB" id="A0A5B8J7B9"/>
<keyword evidence="4 7" id="KW-0812">Transmembrane</keyword>
<dbReference type="InterPro" id="IPR050363">
    <property type="entry name" value="MIP/Aquaporin"/>
</dbReference>
<dbReference type="RefSeq" id="WP_146368625.1">
    <property type="nucleotide sequence ID" value="NZ_CP042295.1"/>
</dbReference>
<feature type="transmembrane region" description="Helical" evidence="8">
    <location>
        <begin position="173"/>
        <end position="190"/>
    </location>
</feature>
<comment type="subcellular location">
    <subcellularLocation>
        <location evidence="1">Membrane</location>
        <topology evidence="1">Multi-pass membrane protein</topology>
    </subcellularLocation>
</comment>
<evidence type="ECO:0000256" key="7">
    <source>
        <dbReference type="RuleBase" id="RU000477"/>
    </source>
</evidence>
<reference evidence="9 10" key="1">
    <citation type="journal article" date="2019" name="Microbiol. Resour. Announc.">
        <title>Complete Genome Sequences of Three Mycoplasma anserisalpingitis (Mycoplasma sp. 1220) Strains.</title>
        <authorList>
            <person name="Grozner D."/>
            <person name="Forro B."/>
            <person name="Kovacs A.B."/>
            <person name="Marton S."/>
            <person name="Banyai K."/>
            <person name="Kreizinger Z."/>
            <person name="Sulyok K.M."/>
            <person name="Gyuranecz M."/>
        </authorList>
    </citation>
    <scope>NUCLEOTIDE SEQUENCE [LARGE SCALE GENOMIC DNA]</scope>
    <source>
        <strain evidence="9 10">ATCC:BAA-2147</strain>
    </source>
</reference>
<evidence type="ECO:0000256" key="2">
    <source>
        <dbReference type="ARBA" id="ARBA00006175"/>
    </source>
</evidence>
<feature type="transmembrane region" description="Helical" evidence="8">
    <location>
        <begin position="71"/>
        <end position="93"/>
    </location>
</feature>
<dbReference type="Pfam" id="PF00230">
    <property type="entry name" value="MIP"/>
    <property type="match status" value="1"/>
</dbReference>
<dbReference type="GO" id="GO:0005886">
    <property type="term" value="C:plasma membrane"/>
    <property type="evidence" value="ECO:0007669"/>
    <property type="project" value="TreeGrafter"/>
</dbReference>
<evidence type="ECO:0000256" key="4">
    <source>
        <dbReference type="ARBA" id="ARBA00022692"/>
    </source>
</evidence>
<dbReference type="GO" id="GO:0015250">
    <property type="term" value="F:water channel activity"/>
    <property type="evidence" value="ECO:0007669"/>
    <property type="project" value="TreeGrafter"/>
</dbReference>
<evidence type="ECO:0000256" key="5">
    <source>
        <dbReference type="ARBA" id="ARBA00022989"/>
    </source>
</evidence>
<keyword evidence="10" id="KW-1185">Reference proteome</keyword>
<comment type="similarity">
    <text evidence="2 7">Belongs to the MIP/aquaporin (TC 1.A.8) family.</text>
</comment>
<evidence type="ECO:0000256" key="6">
    <source>
        <dbReference type="ARBA" id="ARBA00023136"/>
    </source>
</evidence>
<name>A0A5B8J7B9_9MOLU</name>
<dbReference type="OrthoDB" id="401045at2"/>
<keyword evidence="5 8" id="KW-1133">Transmembrane helix</keyword>
<protein>
    <recommendedName>
        <fullName evidence="11">Aquaporin family protein</fullName>
    </recommendedName>
</protein>
<dbReference type="InterPro" id="IPR000425">
    <property type="entry name" value="MIP"/>
</dbReference>
<organism evidence="9 10">
    <name type="scientific">Mycoplasma anserisalpingitidis</name>
    <dbReference type="NCBI Taxonomy" id="519450"/>
    <lineage>
        <taxon>Bacteria</taxon>
        <taxon>Bacillati</taxon>
        <taxon>Mycoplasmatota</taxon>
        <taxon>Mollicutes</taxon>
        <taxon>Mycoplasmataceae</taxon>
        <taxon>Mycoplasma</taxon>
    </lineage>
</organism>
<evidence type="ECO:0000256" key="8">
    <source>
        <dbReference type="SAM" id="Phobius"/>
    </source>
</evidence>
<dbReference type="PANTHER" id="PTHR43829">
    <property type="entry name" value="AQUAPORIN OR AQUAGLYCEROPORIN RELATED"/>
    <property type="match status" value="1"/>
</dbReference>
<evidence type="ECO:0000313" key="9">
    <source>
        <dbReference type="EMBL" id="QDY87056.1"/>
    </source>
</evidence>
<evidence type="ECO:0000256" key="1">
    <source>
        <dbReference type="ARBA" id="ARBA00004141"/>
    </source>
</evidence>
<dbReference type="PRINTS" id="PR00783">
    <property type="entry name" value="MINTRINSICP"/>
</dbReference>
<dbReference type="InterPro" id="IPR023271">
    <property type="entry name" value="Aquaporin-like"/>
</dbReference>
<gene>
    <name evidence="9" type="ORF">FRW55_02720</name>
</gene>
<feature type="transmembrane region" description="Helical" evidence="8">
    <location>
        <begin position="114"/>
        <end position="135"/>
    </location>
</feature>
<feature type="transmembrane region" description="Helical" evidence="8">
    <location>
        <begin position="249"/>
        <end position="270"/>
    </location>
</feature>
<keyword evidence="6 8" id="KW-0472">Membrane</keyword>
<dbReference type="PANTHER" id="PTHR43829:SF9">
    <property type="entry name" value="AQUAPORIN-9"/>
    <property type="match status" value="1"/>
</dbReference>
<dbReference type="Gene3D" id="1.20.1080.10">
    <property type="entry name" value="Glycerol uptake facilitator protein"/>
    <property type="match status" value="1"/>
</dbReference>
<dbReference type="SUPFAM" id="SSF81338">
    <property type="entry name" value="Aquaporin-like"/>
    <property type="match status" value="1"/>
</dbReference>
<dbReference type="GO" id="GO:0015254">
    <property type="term" value="F:glycerol channel activity"/>
    <property type="evidence" value="ECO:0007669"/>
    <property type="project" value="TreeGrafter"/>
</dbReference>
<dbReference type="KEGG" id="mans:FRW55_02720"/>
<keyword evidence="3 7" id="KW-0813">Transport</keyword>
<feature type="transmembrane region" description="Helical" evidence="8">
    <location>
        <begin position="202"/>
        <end position="222"/>
    </location>
</feature>
<sequence length="299" mass="33026">MNKTKYGIFDFFKFTKKRRQNTQEPANKQTWIKHAISEFIGTIFISMGLAGLSIYVGNKPIEHLFLLHNTIVGFFAGFIVVGLCLFFFLRWSCDLNPAVTLTRYLNGTNTGKYALMKFAMQVLGMFAAAGIIYAIGMNTSTTGIPNSPILADVAAGKAFDNVKSDDVMAGSTWIFFTELVMTAILLFPIFSPNINDKYRDLMIMFIISLSVWMGILGGSAAINPARGLAQQLPYLFNAANTGATVSNSFIGGTIAMTLGSSLAPVFYLFIQGITQKYVNPFVVYCIKFKNDRNNNMTTK</sequence>
<dbReference type="EMBL" id="CP042295">
    <property type="protein sequence ID" value="QDY87056.1"/>
    <property type="molecule type" value="Genomic_DNA"/>
</dbReference>
<dbReference type="Proteomes" id="UP000318927">
    <property type="component" value="Chromosome"/>
</dbReference>
<accession>A0A5B8J7B9</accession>
<feature type="transmembrane region" description="Helical" evidence="8">
    <location>
        <begin position="35"/>
        <end position="56"/>
    </location>
</feature>
<evidence type="ECO:0000256" key="3">
    <source>
        <dbReference type="ARBA" id="ARBA00022448"/>
    </source>
</evidence>
<evidence type="ECO:0008006" key="11">
    <source>
        <dbReference type="Google" id="ProtNLM"/>
    </source>
</evidence>
<proteinExistence type="inferred from homology"/>
<evidence type="ECO:0000313" key="10">
    <source>
        <dbReference type="Proteomes" id="UP000318927"/>
    </source>
</evidence>